<dbReference type="SUPFAM" id="SSF50630">
    <property type="entry name" value="Acid proteases"/>
    <property type="match status" value="1"/>
</dbReference>
<evidence type="ECO:0000256" key="2">
    <source>
        <dbReference type="ARBA" id="ARBA00007447"/>
    </source>
</evidence>
<comment type="subcellular location">
    <subcellularLocation>
        <location evidence="1">Secreted</location>
        <location evidence="1">Extracellular space</location>
    </subcellularLocation>
</comment>
<organism evidence="4 5">
    <name type="scientific">Cervus elaphus hippelaphus</name>
    <name type="common">European red deer</name>
    <dbReference type="NCBI Taxonomy" id="46360"/>
    <lineage>
        <taxon>Eukaryota</taxon>
        <taxon>Metazoa</taxon>
        <taxon>Chordata</taxon>
        <taxon>Craniata</taxon>
        <taxon>Vertebrata</taxon>
        <taxon>Euteleostomi</taxon>
        <taxon>Mammalia</taxon>
        <taxon>Eutheria</taxon>
        <taxon>Laurasiatheria</taxon>
        <taxon>Artiodactyla</taxon>
        <taxon>Ruminantia</taxon>
        <taxon>Pecora</taxon>
        <taxon>Cervidae</taxon>
        <taxon>Cervinae</taxon>
        <taxon>Cervus</taxon>
    </lineage>
</organism>
<dbReference type="AlphaFoldDB" id="A0A212DGD2"/>
<accession>A0A212DGD2</accession>
<dbReference type="OrthoDB" id="771136at2759"/>
<evidence type="ECO:0000259" key="3">
    <source>
        <dbReference type="PROSITE" id="PS51767"/>
    </source>
</evidence>
<dbReference type="InterPro" id="IPR021109">
    <property type="entry name" value="Peptidase_aspartic_dom_sf"/>
</dbReference>
<feature type="non-terminal residue" evidence="4">
    <location>
        <position position="128"/>
    </location>
</feature>
<dbReference type="PROSITE" id="PS51767">
    <property type="entry name" value="PEPTIDASE_A1"/>
    <property type="match status" value="1"/>
</dbReference>
<dbReference type="Pfam" id="PF00026">
    <property type="entry name" value="Asp"/>
    <property type="match status" value="1"/>
</dbReference>
<dbReference type="PANTHER" id="PTHR47966:SF49">
    <property type="entry name" value="PEPSIN A-5"/>
    <property type="match status" value="1"/>
</dbReference>
<dbReference type="InterPro" id="IPR033121">
    <property type="entry name" value="PEPTIDASE_A1"/>
</dbReference>
<comment type="similarity">
    <text evidence="2">Belongs to the peptidase A1 family.</text>
</comment>
<comment type="caution">
    <text evidence="4">The sequence shown here is derived from an EMBL/GenBank/DDBJ whole genome shotgun (WGS) entry which is preliminary data.</text>
</comment>
<dbReference type="InterPro" id="IPR001461">
    <property type="entry name" value="Aspartic_peptidase_A1"/>
</dbReference>
<evidence type="ECO:0000313" key="5">
    <source>
        <dbReference type="Proteomes" id="UP000242450"/>
    </source>
</evidence>
<dbReference type="Gene3D" id="2.40.70.10">
    <property type="entry name" value="Acid Proteases"/>
    <property type="match status" value="1"/>
</dbReference>
<sequence>MFGGVDNAYYNGELNWVPVTKAWYWQITMDSGCQVLVDTRTSLLIGPSKVVPNIQKLIDAIASKDHEVKGQATGSLLVSLHTKDQQGQPPSLFLLQHVVSYKSIGALPPVIFMIDSTDYPVPPQVYMW</sequence>
<dbReference type="PANTHER" id="PTHR47966">
    <property type="entry name" value="BETA-SITE APP-CLEAVING ENZYME, ISOFORM A-RELATED"/>
    <property type="match status" value="1"/>
</dbReference>
<evidence type="ECO:0000313" key="4">
    <source>
        <dbReference type="EMBL" id="OWK17318.1"/>
    </source>
</evidence>
<reference evidence="4 5" key="1">
    <citation type="journal article" date="2018" name="Mol. Genet. Genomics">
        <title>The red deer Cervus elaphus genome CerEla1.0: sequencing, annotating, genes, and chromosomes.</title>
        <authorList>
            <person name="Bana N.A."/>
            <person name="Nyiri A."/>
            <person name="Nagy J."/>
            <person name="Frank K."/>
            <person name="Nagy T."/>
            <person name="Steger V."/>
            <person name="Schiller M."/>
            <person name="Lakatos P."/>
            <person name="Sugar L."/>
            <person name="Horn P."/>
            <person name="Barta E."/>
            <person name="Orosz L."/>
        </authorList>
    </citation>
    <scope>NUCLEOTIDE SEQUENCE [LARGE SCALE GENOMIC DNA]</scope>
    <source>
        <strain evidence="4">Hungarian</strain>
    </source>
</reference>
<dbReference type="GO" id="GO:0005576">
    <property type="term" value="C:extracellular region"/>
    <property type="evidence" value="ECO:0007669"/>
    <property type="project" value="UniProtKB-SubCell"/>
</dbReference>
<dbReference type="GO" id="GO:0004190">
    <property type="term" value="F:aspartic-type endopeptidase activity"/>
    <property type="evidence" value="ECO:0007669"/>
    <property type="project" value="InterPro"/>
</dbReference>
<dbReference type="EMBL" id="MKHE01000002">
    <property type="protein sequence ID" value="OWK17318.1"/>
    <property type="molecule type" value="Genomic_DNA"/>
</dbReference>
<name>A0A212DGD2_CEREH</name>
<evidence type="ECO:0000256" key="1">
    <source>
        <dbReference type="ARBA" id="ARBA00004239"/>
    </source>
</evidence>
<protein>
    <submittedName>
        <fullName evidence="4">PAG2</fullName>
    </submittedName>
</protein>
<dbReference type="GO" id="GO:0006508">
    <property type="term" value="P:proteolysis"/>
    <property type="evidence" value="ECO:0007669"/>
    <property type="project" value="InterPro"/>
</dbReference>
<proteinExistence type="inferred from homology"/>
<keyword evidence="5" id="KW-1185">Reference proteome</keyword>
<feature type="domain" description="Peptidase A1" evidence="3">
    <location>
        <begin position="1"/>
        <end position="128"/>
    </location>
</feature>
<gene>
    <name evidence="4" type="ORF">Celaphus_00013439</name>
</gene>
<dbReference type="Proteomes" id="UP000242450">
    <property type="component" value="Chromosome 2"/>
</dbReference>